<feature type="non-terminal residue" evidence="4">
    <location>
        <position position="1"/>
    </location>
</feature>
<proteinExistence type="predicted"/>
<dbReference type="SUPFAM" id="SSF56487">
    <property type="entry name" value="SRCR-like"/>
    <property type="match status" value="1"/>
</dbReference>
<evidence type="ECO:0000313" key="5">
    <source>
        <dbReference type="Proteomes" id="UP001529510"/>
    </source>
</evidence>
<evidence type="ECO:0000256" key="2">
    <source>
        <dbReference type="PROSITE-ProRule" id="PRU00196"/>
    </source>
</evidence>
<evidence type="ECO:0000313" key="4">
    <source>
        <dbReference type="EMBL" id="KAL0177668.1"/>
    </source>
</evidence>
<dbReference type="InterPro" id="IPR001190">
    <property type="entry name" value="SRCR"/>
</dbReference>
<dbReference type="PROSITE" id="PS50287">
    <property type="entry name" value="SRCR_2"/>
    <property type="match status" value="1"/>
</dbReference>
<dbReference type="AlphaFoldDB" id="A0ABD0PUG0"/>
<feature type="domain" description="SRCR" evidence="3">
    <location>
        <begin position="5"/>
        <end position="53"/>
    </location>
</feature>
<keyword evidence="1" id="KW-1015">Disulfide bond</keyword>
<sequence length="53" mass="5874">PTPALQAAEGPETLKKHNEGRIEVFYKGEWGTICDDDFSLANAHVLCRQLGFV</sequence>
<dbReference type="PANTHER" id="PTHR45817">
    <property type="entry name" value="LYSYL OXIDASE-LIKE-RELATED"/>
    <property type="match status" value="1"/>
</dbReference>
<evidence type="ECO:0000259" key="3">
    <source>
        <dbReference type="PROSITE" id="PS50287"/>
    </source>
</evidence>
<dbReference type="Pfam" id="PF00530">
    <property type="entry name" value="SRCR"/>
    <property type="match status" value="1"/>
</dbReference>
<keyword evidence="5" id="KW-1185">Reference proteome</keyword>
<gene>
    <name evidence="4" type="ORF">M9458_026562</name>
</gene>
<dbReference type="Proteomes" id="UP001529510">
    <property type="component" value="Unassembled WGS sequence"/>
</dbReference>
<dbReference type="Gene3D" id="3.10.250.10">
    <property type="entry name" value="SRCR-like domain"/>
    <property type="match status" value="1"/>
</dbReference>
<dbReference type="InterPro" id="IPR036772">
    <property type="entry name" value="SRCR-like_dom_sf"/>
</dbReference>
<dbReference type="InterPro" id="IPR050912">
    <property type="entry name" value="LOX-like_protein"/>
</dbReference>
<comment type="caution">
    <text evidence="2">Lacks conserved residue(s) required for the propagation of feature annotation.</text>
</comment>
<name>A0ABD0PUG0_CIRMR</name>
<dbReference type="EMBL" id="JAMKFB020000013">
    <property type="protein sequence ID" value="KAL0177668.1"/>
    <property type="molecule type" value="Genomic_DNA"/>
</dbReference>
<comment type="caution">
    <text evidence="4">The sequence shown here is derived from an EMBL/GenBank/DDBJ whole genome shotgun (WGS) entry which is preliminary data.</text>
</comment>
<feature type="non-terminal residue" evidence="4">
    <location>
        <position position="53"/>
    </location>
</feature>
<evidence type="ECO:0000256" key="1">
    <source>
        <dbReference type="ARBA" id="ARBA00023157"/>
    </source>
</evidence>
<accession>A0ABD0PUG0</accession>
<protein>
    <recommendedName>
        <fullName evidence="3">SRCR domain-containing protein</fullName>
    </recommendedName>
</protein>
<reference evidence="4 5" key="1">
    <citation type="submission" date="2024-05" db="EMBL/GenBank/DDBJ databases">
        <title>Genome sequencing and assembly of Indian major carp, Cirrhinus mrigala (Hamilton, 1822).</title>
        <authorList>
            <person name="Mohindra V."/>
            <person name="Chowdhury L.M."/>
            <person name="Lal K."/>
            <person name="Jena J.K."/>
        </authorList>
    </citation>
    <scope>NUCLEOTIDE SEQUENCE [LARGE SCALE GENOMIC DNA]</scope>
    <source>
        <strain evidence="4">CM1030</strain>
        <tissue evidence="4">Blood</tissue>
    </source>
</reference>
<dbReference type="PANTHER" id="PTHR45817:SF2">
    <property type="entry name" value="LYSYL OXIDASE HOMOLOG 3"/>
    <property type="match status" value="1"/>
</dbReference>
<organism evidence="4 5">
    <name type="scientific">Cirrhinus mrigala</name>
    <name type="common">Mrigala</name>
    <dbReference type="NCBI Taxonomy" id="683832"/>
    <lineage>
        <taxon>Eukaryota</taxon>
        <taxon>Metazoa</taxon>
        <taxon>Chordata</taxon>
        <taxon>Craniata</taxon>
        <taxon>Vertebrata</taxon>
        <taxon>Euteleostomi</taxon>
        <taxon>Actinopterygii</taxon>
        <taxon>Neopterygii</taxon>
        <taxon>Teleostei</taxon>
        <taxon>Ostariophysi</taxon>
        <taxon>Cypriniformes</taxon>
        <taxon>Cyprinidae</taxon>
        <taxon>Labeoninae</taxon>
        <taxon>Labeonini</taxon>
        <taxon>Cirrhinus</taxon>
    </lineage>
</organism>